<feature type="binding site" evidence="6">
    <location>
        <position position="15"/>
    </location>
    <ligand>
        <name>diphosphate</name>
        <dbReference type="ChEBI" id="CHEBI:33019"/>
    </ligand>
</feature>
<dbReference type="UniPathway" id="UPA00109">
    <property type="reaction ID" value="UER00182"/>
</dbReference>
<feature type="domain" description="Phosphofructokinase" evidence="7">
    <location>
        <begin position="8"/>
        <end position="303"/>
    </location>
</feature>
<dbReference type="HAMAP" id="MF_01978">
    <property type="entry name" value="Phosphofructokinase_II_B2"/>
    <property type="match status" value="1"/>
</dbReference>
<feature type="site" description="Important for catalytic activity and substrate specificity; stabilizes the transition state when the phosphoryl donor is PPi; prevents ATP from binding by mimicking the alpha-phosphate group of ATP" evidence="6">
    <location>
        <position position="116"/>
    </location>
</feature>
<keyword evidence="9" id="KW-1185">Reference proteome</keyword>
<comment type="subunit">
    <text evidence="6">Homodimer.</text>
</comment>
<dbReference type="Gene3D" id="3.40.50.460">
    <property type="entry name" value="Phosphofructokinase domain"/>
    <property type="match status" value="1"/>
</dbReference>
<comment type="function">
    <text evidence="6">Catalyzes the phosphorylation of D-fructose 6-phosphate, the first committing step of glycolysis. Uses inorganic phosphate (PPi) as phosphoryl donor instead of ATP like common ATP-dependent phosphofructokinases (ATP-PFKs), which renders the reaction reversible, and can thus function both in glycolysis and gluconeogenesis. Consistently, PPi-PFK can replace the enzymes of both the forward (ATP-PFK) and reverse (fructose-bisphosphatase (FBPase)) reactions.</text>
</comment>
<evidence type="ECO:0000256" key="4">
    <source>
        <dbReference type="ARBA" id="ARBA00022777"/>
    </source>
</evidence>
<comment type="pathway">
    <text evidence="6">Carbohydrate degradation; glycolysis; D-glyceraldehyde 3-phosphate and glycerone phosphate from D-glucose: step 3/4.</text>
</comment>
<name>A0A8A7KP11_9FIRM</name>
<evidence type="ECO:0000313" key="9">
    <source>
        <dbReference type="Proteomes" id="UP000665020"/>
    </source>
</evidence>
<dbReference type="InterPro" id="IPR011404">
    <property type="entry name" value="PPi-PFK"/>
</dbReference>
<dbReference type="AlphaFoldDB" id="A0A8A7KP11"/>
<dbReference type="RefSeq" id="WP_407929682.1">
    <property type="nucleotide sequence ID" value="NZ_CP046640.1"/>
</dbReference>
<dbReference type="GO" id="GO:0006002">
    <property type="term" value="P:fructose 6-phosphate metabolic process"/>
    <property type="evidence" value="ECO:0007669"/>
    <property type="project" value="InterPro"/>
</dbReference>
<feature type="binding site" evidence="6">
    <location>
        <begin position="143"/>
        <end position="145"/>
    </location>
    <ligand>
        <name>substrate</name>
    </ligand>
</feature>
<organism evidence="8 9">
    <name type="scientific">Iocasia fonsfrigidae</name>
    <dbReference type="NCBI Taxonomy" id="2682810"/>
    <lineage>
        <taxon>Bacteria</taxon>
        <taxon>Bacillati</taxon>
        <taxon>Bacillota</taxon>
        <taxon>Clostridia</taxon>
        <taxon>Halanaerobiales</taxon>
        <taxon>Halanaerobiaceae</taxon>
        <taxon>Iocasia</taxon>
    </lineage>
</organism>
<keyword evidence="6" id="KW-0963">Cytoplasm</keyword>
<keyword evidence="2 6" id="KW-0808">Transferase</keyword>
<comment type="catalytic activity">
    <reaction evidence="6">
        <text>beta-D-fructose 6-phosphate + diphosphate = beta-D-fructose 1,6-bisphosphate + phosphate + H(+)</text>
        <dbReference type="Rhea" id="RHEA:13613"/>
        <dbReference type="ChEBI" id="CHEBI:15378"/>
        <dbReference type="ChEBI" id="CHEBI:32966"/>
        <dbReference type="ChEBI" id="CHEBI:33019"/>
        <dbReference type="ChEBI" id="CHEBI:43474"/>
        <dbReference type="ChEBI" id="CHEBI:57634"/>
        <dbReference type="EC" id="2.7.1.90"/>
    </reaction>
</comment>
<feature type="binding site" evidence="6">
    <location>
        <position position="246"/>
    </location>
    <ligand>
        <name>substrate</name>
    </ligand>
</feature>
<feature type="binding site" evidence="6">
    <location>
        <position position="115"/>
    </location>
    <ligand>
        <name>Mg(2+)</name>
        <dbReference type="ChEBI" id="CHEBI:18420"/>
        <note>catalytic</note>
    </ligand>
</feature>
<keyword evidence="3 6" id="KW-0479">Metal-binding</keyword>
<dbReference type="PRINTS" id="PR00476">
    <property type="entry name" value="PHFRCTKINASE"/>
</dbReference>
<dbReference type="PANTHER" id="PTHR45770">
    <property type="entry name" value="ATP-DEPENDENT 6-PHOSPHOFRUCTOKINASE 1"/>
    <property type="match status" value="1"/>
</dbReference>
<reference evidence="8" key="1">
    <citation type="submission" date="2019-12" db="EMBL/GenBank/DDBJ databases">
        <authorList>
            <person name="zhang j."/>
            <person name="sun C.M."/>
        </authorList>
    </citation>
    <scope>NUCLEOTIDE SEQUENCE</scope>
    <source>
        <strain evidence="8">NS-1</strain>
    </source>
</reference>
<dbReference type="GO" id="GO:0046872">
    <property type="term" value="F:metal ion binding"/>
    <property type="evidence" value="ECO:0007669"/>
    <property type="project" value="UniProtKB-KW"/>
</dbReference>
<dbReference type="SUPFAM" id="SSF53784">
    <property type="entry name" value="Phosphofructokinase"/>
    <property type="match status" value="1"/>
</dbReference>
<keyword evidence="6" id="KW-0324">Glycolysis</keyword>
<dbReference type="Pfam" id="PF00365">
    <property type="entry name" value="PFK"/>
    <property type="match status" value="1"/>
</dbReference>
<dbReference type="GO" id="GO:0047334">
    <property type="term" value="F:diphosphate-fructose-6-phosphate 1-phosphotransferase activity"/>
    <property type="evidence" value="ECO:0007669"/>
    <property type="project" value="UniProtKB-EC"/>
</dbReference>
<accession>A0A8A7KP11</accession>
<dbReference type="EMBL" id="CP046640">
    <property type="protein sequence ID" value="QTL99552.1"/>
    <property type="molecule type" value="Genomic_DNA"/>
</dbReference>
<dbReference type="GO" id="GO:0005737">
    <property type="term" value="C:cytoplasm"/>
    <property type="evidence" value="ECO:0007669"/>
    <property type="project" value="UniProtKB-SubCell"/>
</dbReference>
<evidence type="ECO:0000259" key="7">
    <source>
        <dbReference type="Pfam" id="PF00365"/>
    </source>
</evidence>
<proteinExistence type="inferred from homology"/>
<comment type="activity regulation">
    <text evidence="6">Non-allosteric.</text>
</comment>
<comment type="cofactor">
    <cofactor evidence="1 6">
        <name>Mg(2+)</name>
        <dbReference type="ChEBI" id="CHEBI:18420"/>
    </cofactor>
</comment>
<feature type="active site" description="Proton acceptor" evidence="6">
    <location>
        <position position="145"/>
    </location>
</feature>
<gene>
    <name evidence="6" type="primary">pfp</name>
    <name evidence="8" type="ORF">GM661_17145</name>
</gene>
<dbReference type="Gene3D" id="3.40.50.450">
    <property type="match status" value="1"/>
</dbReference>
<dbReference type="GO" id="GO:0003872">
    <property type="term" value="F:6-phosphofructokinase activity"/>
    <property type="evidence" value="ECO:0007669"/>
    <property type="project" value="UniProtKB-UniRule"/>
</dbReference>
<comment type="subcellular location">
    <subcellularLocation>
        <location evidence="6">Cytoplasm</location>
    </subcellularLocation>
</comment>
<feature type="site" description="Important for catalytic activity; stabilizes the transition state when the phosphoryl donor is PPi" evidence="6">
    <location>
        <position position="142"/>
    </location>
</feature>
<dbReference type="EC" id="2.7.1.90" evidence="6"/>
<comment type="similarity">
    <text evidence="6">Belongs to the phosphofructokinase type A (PFKA) family. PPi-dependent PFK group II subfamily. Clade 'B2' sub-subfamily.</text>
</comment>
<evidence type="ECO:0000256" key="3">
    <source>
        <dbReference type="ARBA" id="ARBA00022723"/>
    </source>
</evidence>
<dbReference type="InterPro" id="IPR035966">
    <property type="entry name" value="PKF_sf"/>
</dbReference>
<dbReference type="InterPro" id="IPR050929">
    <property type="entry name" value="PFKA"/>
</dbReference>
<comment type="caution">
    <text evidence="6">Lacks conserved residue(s) required for the propagation of feature annotation.</text>
</comment>
<evidence type="ECO:0000256" key="5">
    <source>
        <dbReference type="ARBA" id="ARBA00022842"/>
    </source>
</evidence>
<evidence type="ECO:0000313" key="8">
    <source>
        <dbReference type="EMBL" id="QTL99552.1"/>
    </source>
</evidence>
<sequence>MSILKTNCLVAQSGGPTAVINASVYGVIEKASKNKTINKVLGSNYGLEGILNKNFFDFSKENPAEIKRLKYTPAAALGSCRYKLKSHLKNPETYEKIFSVFKEFNIQYFFYIGGNDSMDTVKKLSDYALETGFEIQIIGVPKTIDNDLVGTDHSPGYGTAAKYIATSVMEVARDGSVYNNENIHIIEVMGRHAGWLAAASALANKDVINAPDLIYLPEVTFNLNSFIEDLTKVYKKKKKVNIVVSEGIKDVNGNFVYANKSAGHDVFKHKQMGGVGDFLASYLKKEICDRVKVIELNVLQRASMHCVSKVDLDEAYFCGRDAVKFALAGETGKMVAIERINNHPYQSKIKLVPVNHVANHEKKVPICWINKRGNYIKQKAIDYILPLIQGKVDIPRENGLPRFAKLKYIL</sequence>
<dbReference type="InterPro" id="IPR022953">
    <property type="entry name" value="ATP_PFK"/>
</dbReference>
<dbReference type="PIRSF" id="PIRSF036483">
    <property type="entry name" value="PFK_XF0274"/>
    <property type="match status" value="1"/>
</dbReference>
<dbReference type="InterPro" id="IPR000023">
    <property type="entry name" value="Phosphofructokinase_dom"/>
</dbReference>
<protein>
    <recommendedName>
        <fullName evidence="6">Pyrophosphate--fructose 6-phosphate 1-phosphotransferase</fullName>
        <ecNumber evidence="6">2.7.1.90</ecNumber>
    </recommendedName>
    <alternativeName>
        <fullName evidence="6">6-phosphofructokinase, pyrophosphate dependent</fullName>
    </alternativeName>
    <alternativeName>
        <fullName evidence="6">PPi-dependent phosphofructokinase</fullName>
        <shortName evidence="6">PPi-PFK</shortName>
    </alternativeName>
    <alternativeName>
        <fullName evidence="6">Pyrophosphate-dependent 6-phosphofructose-1-kinase</fullName>
    </alternativeName>
</protein>
<evidence type="ECO:0000256" key="6">
    <source>
        <dbReference type="HAMAP-Rule" id="MF_01978"/>
    </source>
</evidence>
<evidence type="ECO:0000256" key="2">
    <source>
        <dbReference type="ARBA" id="ARBA00022679"/>
    </source>
</evidence>
<dbReference type="NCBIfam" id="NF010675">
    <property type="entry name" value="PRK14072.1"/>
    <property type="match status" value="1"/>
</dbReference>
<dbReference type="Proteomes" id="UP000665020">
    <property type="component" value="Chromosome"/>
</dbReference>
<dbReference type="KEGG" id="ifn:GM661_17145"/>
<feature type="binding site" evidence="6">
    <location>
        <begin position="189"/>
        <end position="191"/>
    </location>
    <ligand>
        <name>substrate</name>
    </ligand>
</feature>
<keyword evidence="5 6" id="KW-0460">Magnesium</keyword>
<evidence type="ECO:0000256" key="1">
    <source>
        <dbReference type="ARBA" id="ARBA00001946"/>
    </source>
</evidence>
<keyword evidence="4 6" id="KW-0418">Kinase</keyword>